<dbReference type="PANTHER" id="PTHR10429:SF0">
    <property type="entry name" value="DNA-3-METHYLADENINE GLYCOSYLASE"/>
    <property type="match status" value="1"/>
</dbReference>
<dbReference type="CDD" id="cd00540">
    <property type="entry name" value="AAG"/>
    <property type="match status" value="1"/>
</dbReference>
<dbReference type="InterPro" id="IPR003180">
    <property type="entry name" value="MPG"/>
</dbReference>
<dbReference type="RefSeq" id="WP_086997258.1">
    <property type="nucleotide sequence ID" value="NZ_FUHW01000025.1"/>
</dbReference>
<keyword evidence="7" id="KW-0326">Glycosidase</keyword>
<dbReference type="AlphaFoldDB" id="A0A1R4FZ41"/>
<keyword evidence="3 5" id="KW-0378">Hydrolase</keyword>
<name>A0A1R4FZ41_9MICC</name>
<dbReference type="Gene3D" id="3.10.300.10">
    <property type="entry name" value="Methylpurine-DNA glycosylase (MPG)"/>
    <property type="match status" value="1"/>
</dbReference>
<reference evidence="7 8" key="1">
    <citation type="submission" date="2017-02" db="EMBL/GenBank/DDBJ databases">
        <authorList>
            <person name="Peterson S.W."/>
        </authorList>
    </citation>
    <scope>NUCLEOTIDE SEQUENCE [LARGE SCALE GENOMIC DNA]</scope>
    <source>
        <strain evidence="7 8">B Ar 00.02</strain>
    </source>
</reference>
<evidence type="ECO:0000313" key="7">
    <source>
        <dbReference type="EMBL" id="SJM61185.1"/>
    </source>
</evidence>
<dbReference type="GO" id="GO:0003905">
    <property type="term" value="F:alkylbase DNA N-glycosylase activity"/>
    <property type="evidence" value="ECO:0007669"/>
    <property type="project" value="InterPro"/>
</dbReference>
<dbReference type="HAMAP" id="MF_00527">
    <property type="entry name" value="3MGH"/>
    <property type="match status" value="1"/>
</dbReference>
<dbReference type="EMBL" id="FUHW01000025">
    <property type="protein sequence ID" value="SJM61185.1"/>
    <property type="molecule type" value="Genomic_DNA"/>
</dbReference>
<evidence type="ECO:0000256" key="4">
    <source>
        <dbReference type="ARBA" id="ARBA00023204"/>
    </source>
</evidence>
<gene>
    <name evidence="7" type="ORF">FM101_06660</name>
</gene>
<dbReference type="EC" id="3.2.2.-" evidence="5"/>
<keyword evidence="4 5" id="KW-0234">DNA repair</keyword>
<evidence type="ECO:0000256" key="1">
    <source>
        <dbReference type="ARBA" id="ARBA00009232"/>
    </source>
</evidence>
<dbReference type="Pfam" id="PF02245">
    <property type="entry name" value="Pur_DNA_glyco"/>
    <property type="match status" value="1"/>
</dbReference>
<protein>
    <recommendedName>
        <fullName evidence="5">Putative 3-methyladenine DNA glycosylase</fullName>
        <ecNumber evidence="5">3.2.2.-</ecNumber>
    </recommendedName>
</protein>
<accession>A0A1R4FZ41</accession>
<dbReference type="SUPFAM" id="SSF50486">
    <property type="entry name" value="FMT C-terminal domain-like"/>
    <property type="match status" value="1"/>
</dbReference>
<evidence type="ECO:0000313" key="8">
    <source>
        <dbReference type="Proteomes" id="UP000195913"/>
    </source>
</evidence>
<proteinExistence type="inferred from homology"/>
<sequence>MSGADPQLTRTAIDVAPLLLGSILTVQREGHRVGVRITEVEAYEGSADPGSHAYRGRTARNDSLFGPPGTLYCYFTYGMHHCANIVCGADGRASAVLLRAGEIITGAETARARRRNPRRDRDLANGPAKLAQAVGLDLQCNGLELITGVQGMGLRELDAVPSPLGATLSSLPETAPQGVRCGPRVGVAGPGGSNDYPWRFWLDHEPTVSAYRAAKPRNRPKPAGNPGRKD</sequence>
<evidence type="ECO:0000256" key="3">
    <source>
        <dbReference type="ARBA" id="ARBA00022801"/>
    </source>
</evidence>
<dbReference type="GO" id="GO:0006284">
    <property type="term" value="P:base-excision repair"/>
    <property type="evidence" value="ECO:0007669"/>
    <property type="project" value="InterPro"/>
</dbReference>
<evidence type="ECO:0000256" key="5">
    <source>
        <dbReference type="HAMAP-Rule" id="MF_00527"/>
    </source>
</evidence>
<dbReference type="NCBIfam" id="NF002003">
    <property type="entry name" value="PRK00802.1-3"/>
    <property type="match status" value="1"/>
</dbReference>
<dbReference type="Proteomes" id="UP000195913">
    <property type="component" value="Unassembled WGS sequence"/>
</dbReference>
<dbReference type="GO" id="GO:0003677">
    <property type="term" value="F:DNA binding"/>
    <property type="evidence" value="ECO:0007669"/>
    <property type="project" value="InterPro"/>
</dbReference>
<dbReference type="NCBIfam" id="TIGR00567">
    <property type="entry name" value="3mg"/>
    <property type="match status" value="1"/>
</dbReference>
<feature type="region of interest" description="Disordered" evidence="6">
    <location>
        <begin position="211"/>
        <end position="230"/>
    </location>
</feature>
<evidence type="ECO:0000256" key="2">
    <source>
        <dbReference type="ARBA" id="ARBA00022763"/>
    </source>
</evidence>
<comment type="similarity">
    <text evidence="1 5">Belongs to the DNA glycosylase MPG family.</text>
</comment>
<organism evidence="7 8">
    <name type="scientific">Arthrobacter rhombi</name>
    <dbReference type="NCBI Taxonomy" id="71253"/>
    <lineage>
        <taxon>Bacteria</taxon>
        <taxon>Bacillati</taxon>
        <taxon>Actinomycetota</taxon>
        <taxon>Actinomycetes</taxon>
        <taxon>Micrococcales</taxon>
        <taxon>Micrococcaceae</taxon>
        <taxon>Arthrobacter</taxon>
    </lineage>
</organism>
<dbReference type="PANTHER" id="PTHR10429">
    <property type="entry name" value="DNA-3-METHYLADENINE GLYCOSYLASE"/>
    <property type="match status" value="1"/>
</dbReference>
<dbReference type="InterPro" id="IPR011034">
    <property type="entry name" value="Formyl_transferase-like_C_sf"/>
</dbReference>
<keyword evidence="2 5" id="KW-0227">DNA damage</keyword>
<keyword evidence="8" id="KW-1185">Reference proteome</keyword>
<evidence type="ECO:0000256" key="6">
    <source>
        <dbReference type="SAM" id="MobiDB-lite"/>
    </source>
</evidence>
<dbReference type="InterPro" id="IPR036995">
    <property type="entry name" value="MPG_sf"/>
</dbReference>